<dbReference type="SUPFAM" id="SSF53335">
    <property type="entry name" value="S-adenosyl-L-methionine-dependent methyltransferases"/>
    <property type="match status" value="1"/>
</dbReference>
<dbReference type="Gene3D" id="3.40.50.150">
    <property type="entry name" value="Vaccinia Virus protein VP39"/>
    <property type="match status" value="1"/>
</dbReference>
<dbReference type="KEGG" id="dpa:109534460"/>
<dbReference type="GO" id="GO:0005763">
    <property type="term" value="C:mitochondrial small ribosomal subunit"/>
    <property type="evidence" value="ECO:0007669"/>
    <property type="project" value="TreeGrafter"/>
</dbReference>
<dbReference type="Proteomes" id="UP000019118">
    <property type="component" value="Unassembled WGS sequence"/>
</dbReference>
<evidence type="ECO:0000256" key="7">
    <source>
        <dbReference type="ARBA" id="ARBA00045681"/>
    </source>
</evidence>
<evidence type="ECO:0000256" key="3">
    <source>
        <dbReference type="ARBA" id="ARBA00022946"/>
    </source>
</evidence>
<dbReference type="PANTHER" id="PTHR13184">
    <property type="entry name" value="37S RIBOSOMAL PROTEIN S22"/>
    <property type="match status" value="1"/>
</dbReference>
<evidence type="ECO:0000313" key="9">
    <source>
        <dbReference type="EMBL" id="ERL88343.1"/>
    </source>
</evidence>
<dbReference type="InterPro" id="IPR052571">
    <property type="entry name" value="Mt_RNA_Methyltransferase"/>
</dbReference>
<evidence type="ECO:0000256" key="1">
    <source>
        <dbReference type="ARBA" id="ARBA00004173"/>
    </source>
</evidence>
<organism evidence="8">
    <name type="scientific">Dendroctonus ponderosae</name>
    <name type="common">Mountain pine beetle</name>
    <dbReference type="NCBI Taxonomy" id="77166"/>
    <lineage>
        <taxon>Eukaryota</taxon>
        <taxon>Metazoa</taxon>
        <taxon>Ecdysozoa</taxon>
        <taxon>Arthropoda</taxon>
        <taxon>Hexapoda</taxon>
        <taxon>Insecta</taxon>
        <taxon>Pterygota</taxon>
        <taxon>Neoptera</taxon>
        <taxon>Endopterygota</taxon>
        <taxon>Coleoptera</taxon>
        <taxon>Polyphaga</taxon>
        <taxon>Cucujiformia</taxon>
        <taxon>Curculionidae</taxon>
        <taxon>Scolytinae</taxon>
        <taxon>Dendroctonus</taxon>
    </lineage>
</organism>
<dbReference type="EMBL" id="KB740648">
    <property type="protein sequence ID" value="ENN79731.1"/>
    <property type="molecule type" value="Genomic_DNA"/>
</dbReference>
<dbReference type="GO" id="GO:0006412">
    <property type="term" value="P:translation"/>
    <property type="evidence" value="ECO:0007669"/>
    <property type="project" value="InterPro"/>
</dbReference>
<dbReference type="STRING" id="77166.N6UGG0"/>
<dbReference type="GO" id="GO:0008168">
    <property type="term" value="F:methyltransferase activity"/>
    <property type="evidence" value="ECO:0007669"/>
    <property type="project" value="InterPro"/>
</dbReference>
<dbReference type="GO" id="GO:0051536">
    <property type="term" value="F:iron-sulfur cluster binding"/>
    <property type="evidence" value="ECO:0007669"/>
    <property type="project" value="UniProtKB-KW"/>
</dbReference>
<dbReference type="OrthoDB" id="421327at2759"/>
<evidence type="ECO:0000256" key="6">
    <source>
        <dbReference type="ARBA" id="ARBA00023128"/>
    </source>
</evidence>
<evidence type="ECO:0000256" key="4">
    <source>
        <dbReference type="ARBA" id="ARBA00023004"/>
    </source>
</evidence>
<dbReference type="GO" id="GO:0003735">
    <property type="term" value="F:structural constituent of ribosome"/>
    <property type="evidence" value="ECO:0007669"/>
    <property type="project" value="TreeGrafter"/>
</dbReference>
<sequence>MILNTIPRFSCRQCIRKLSKLSAAKKPSVVPNENVMNDISNEVYKPRKHPGRMDSSVVTLPNTFVKAVLNTVEDYPLKPLIEASNKMFWHLRGKLAPKEKEELIETIDKVQDRVLTKCKYKDPDSAEAERRILQSVNNKIGKGLREKIYNWKPIKYDEYTALVYLMARAPAEYAVLMKIFGEIAKRDPEFTPRSLFDFGSGVGTVTWAANAYWKQHIFEYFNVDTSADMNDLAEILLKGGKGNGKTSVKGTFYRQFLPASHAEYDLVTSAYSFMELPSLENRLEVALNLWNKTHKYLVIVEQGTYAGFKIVNEIRDFILQADKEAKGHIFSPCPHDNICPRFASKDGKPCNFKVRYNCMPIGKKVEMKHELYSYVVLKKGDHSNDLNWPRVVKPILVRTKHSVCRICTANGKLREVIFTAKRHGKLTYHCARSSNWGDLLPMSIEDAETLDCTAEVSDNEADHDTSENK</sequence>
<reference evidence="10" key="2">
    <citation type="submission" date="2024-08" db="UniProtKB">
        <authorList>
            <consortium name="EnsemblMetazoa"/>
        </authorList>
    </citation>
    <scope>IDENTIFICATION</scope>
</reference>
<dbReference type="HOGENOM" id="CLU_033285_2_0_1"/>
<evidence type="ECO:0000256" key="5">
    <source>
        <dbReference type="ARBA" id="ARBA00023014"/>
    </source>
</evidence>
<dbReference type="EnsemblMetazoa" id="XM_019900137.1">
    <property type="protein sequence ID" value="XP_019755696.1"/>
    <property type="gene ID" value="LOC109534460"/>
</dbReference>
<comment type="function">
    <text evidence="7">Mitochondrial ribosome (mitoribosome) assembly factor. Binds at the interface of the head and body domains of the mitochondrial small ribosomal subunit (mt-SSU), occluding the mRNA channel and preventing compaction of the head domain towards the body. Probable inactive methyltransferase: retains the characteristic folding and ability to bind S-adenosyl-L-methionine, but it probably lost its methyltransferase activity.</text>
</comment>
<name>N6UGG0_DENPD</name>
<keyword evidence="6" id="KW-0496">Mitochondrion</keyword>
<dbReference type="InterPro" id="IPR015324">
    <property type="entry name" value="Ribosomal_Rsm22-like"/>
</dbReference>
<dbReference type="GO" id="GO:0046872">
    <property type="term" value="F:metal ion binding"/>
    <property type="evidence" value="ECO:0007669"/>
    <property type="project" value="UniProtKB-KW"/>
</dbReference>
<feature type="non-terminal residue" evidence="8">
    <location>
        <position position="1"/>
    </location>
</feature>
<dbReference type="Pfam" id="PF09243">
    <property type="entry name" value="Rsm22"/>
    <property type="match status" value="1"/>
</dbReference>
<keyword evidence="3" id="KW-0809">Transit peptide</keyword>
<gene>
    <name evidence="10" type="primary">109534460</name>
    <name evidence="9" type="ORF">D910_05730</name>
    <name evidence="8" type="ORF">YQE_03787</name>
</gene>
<comment type="subcellular location">
    <subcellularLocation>
        <location evidence="1">Mitochondrion</location>
    </subcellularLocation>
</comment>
<evidence type="ECO:0000313" key="10">
    <source>
        <dbReference type="EnsemblMetazoa" id="XP_019755696.1"/>
    </source>
</evidence>
<evidence type="ECO:0000313" key="12">
    <source>
        <dbReference type="Proteomes" id="UP000030742"/>
    </source>
</evidence>
<dbReference type="OMA" id="PRKHPGI"/>
<protein>
    <recommendedName>
        <fullName evidence="13">Methyltransferase-like protein 17, mitochondrial</fullName>
    </recommendedName>
</protein>
<dbReference type="PANTHER" id="PTHR13184:SF5">
    <property type="entry name" value="METHYLTRANSFERASE-LIKE PROTEIN 17, MITOCHONDRIAL"/>
    <property type="match status" value="1"/>
</dbReference>
<reference evidence="11 12" key="1">
    <citation type="journal article" date="2013" name="Genome Biol.">
        <title>Draft genome of the mountain pine beetle, Dendroctonus ponderosae Hopkins, a major forest pest.</title>
        <authorList>
            <person name="Keeling C.I."/>
            <person name="Yuen M.M."/>
            <person name="Liao N.Y."/>
            <person name="Docking T.R."/>
            <person name="Chan S.K."/>
            <person name="Taylor G.A."/>
            <person name="Palmquist D.L."/>
            <person name="Jackman S.D."/>
            <person name="Nguyen A."/>
            <person name="Li M."/>
            <person name="Henderson H."/>
            <person name="Janes J.K."/>
            <person name="Zhao Y."/>
            <person name="Pandoh P."/>
            <person name="Moore R."/>
            <person name="Sperling F.A."/>
            <person name="Huber D.P."/>
            <person name="Birol I."/>
            <person name="Jones S.J."/>
            <person name="Bohlmann J."/>
        </authorList>
    </citation>
    <scope>NUCLEOTIDE SEQUENCE</scope>
</reference>
<evidence type="ECO:0000313" key="11">
    <source>
        <dbReference type="Proteomes" id="UP000019118"/>
    </source>
</evidence>
<keyword evidence="4" id="KW-0408">Iron</keyword>
<keyword evidence="5" id="KW-0411">Iron-sulfur</keyword>
<evidence type="ECO:0000256" key="2">
    <source>
        <dbReference type="ARBA" id="ARBA00022723"/>
    </source>
</evidence>
<accession>N6UGG0</accession>
<dbReference type="Proteomes" id="UP000030742">
    <property type="component" value="Unassembled WGS sequence"/>
</dbReference>
<proteinExistence type="predicted"/>
<dbReference type="InterPro" id="IPR029063">
    <property type="entry name" value="SAM-dependent_MTases_sf"/>
</dbReference>
<evidence type="ECO:0008006" key="13">
    <source>
        <dbReference type="Google" id="ProtNLM"/>
    </source>
</evidence>
<keyword evidence="2" id="KW-0479">Metal-binding</keyword>
<dbReference type="AlphaFoldDB" id="N6UGG0"/>
<keyword evidence="11" id="KW-1185">Reference proteome</keyword>
<dbReference type="EMBL" id="KB632054">
    <property type="protein sequence ID" value="ERL88343.1"/>
    <property type="molecule type" value="Genomic_DNA"/>
</dbReference>
<evidence type="ECO:0000313" key="8">
    <source>
        <dbReference type="EMBL" id="ENN79731.1"/>
    </source>
</evidence>